<evidence type="ECO:0000256" key="4">
    <source>
        <dbReference type="ARBA" id="ARBA00023136"/>
    </source>
</evidence>
<evidence type="ECO:0000256" key="5">
    <source>
        <dbReference type="SAM" id="Phobius"/>
    </source>
</evidence>
<comment type="caution">
    <text evidence="6">The sequence shown here is derived from an EMBL/GenBank/DDBJ whole genome shotgun (WGS) entry which is preliminary data.</text>
</comment>
<feature type="transmembrane region" description="Helical" evidence="5">
    <location>
        <begin position="42"/>
        <end position="59"/>
    </location>
</feature>
<dbReference type="AlphaFoldDB" id="A0A3E3DXI9"/>
<keyword evidence="4 5" id="KW-0472">Membrane</keyword>
<proteinExistence type="predicted"/>
<dbReference type="EMBL" id="QUSM01000004">
    <property type="protein sequence ID" value="RGD73796.1"/>
    <property type="molecule type" value="Genomic_DNA"/>
</dbReference>
<reference evidence="6 7" key="1">
    <citation type="submission" date="2018-08" db="EMBL/GenBank/DDBJ databases">
        <title>A genome reference for cultivated species of the human gut microbiota.</title>
        <authorList>
            <person name="Zou Y."/>
            <person name="Xue W."/>
            <person name="Luo G."/>
        </authorList>
    </citation>
    <scope>NUCLEOTIDE SEQUENCE [LARGE SCALE GENOMIC DNA]</scope>
    <source>
        <strain evidence="6 7">AM25-6</strain>
    </source>
</reference>
<dbReference type="GO" id="GO:0008168">
    <property type="term" value="F:methyltransferase activity"/>
    <property type="evidence" value="ECO:0007669"/>
    <property type="project" value="UniProtKB-KW"/>
</dbReference>
<dbReference type="PANTHER" id="PTHR12714:SF9">
    <property type="entry name" value="PROTEIN-S-ISOPRENYLCYSTEINE O-METHYLTRANSFERASE"/>
    <property type="match status" value="1"/>
</dbReference>
<sequence length="172" mass="20402">MGFILLIPFFLIRFGLLSILNKEAVKRAAYFAPLLNKEKTAYYIYQISNIFIIIYLFFLKIKTSPTWFFFIGLFVYILGAFLLMISIINFSYPSKKGINKNGIYKISRNPMYLSYFIFFFGCVLITQSLLLLAFVILFIITSHVIIISEERWCINEFGKEYLDYMKKVRRYI</sequence>
<comment type="subcellular location">
    <subcellularLocation>
        <location evidence="1">Endomembrane system</location>
        <topology evidence="1">Multi-pass membrane protein</topology>
    </subcellularLocation>
</comment>
<keyword evidence="3 5" id="KW-1133">Transmembrane helix</keyword>
<feature type="transmembrane region" description="Helical" evidence="5">
    <location>
        <begin position="112"/>
        <end position="140"/>
    </location>
</feature>
<dbReference type="GO" id="GO:0012505">
    <property type="term" value="C:endomembrane system"/>
    <property type="evidence" value="ECO:0007669"/>
    <property type="project" value="UniProtKB-SubCell"/>
</dbReference>
<dbReference type="PANTHER" id="PTHR12714">
    <property type="entry name" value="PROTEIN-S ISOPRENYLCYSTEINE O-METHYLTRANSFERASE"/>
    <property type="match status" value="1"/>
</dbReference>
<evidence type="ECO:0000313" key="7">
    <source>
        <dbReference type="Proteomes" id="UP000261212"/>
    </source>
</evidence>
<name>A0A3E3DXI9_9FIRM</name>
<dbReference type="RefSeq" id="WP_117532415.1">
    <property type="nucleotide sequence ID" value="NZ_QUSM01000004.1"/>
</dbReference>
<evidence type="ECO:0000256" key="1">
    <source>
        <dbReference type="ARBA" id="ARBA00004127"/>
    </source>
</evidence>
<keyword evidence="6" id="KW-0489">Methyltransferase</keyword>
<evidence type="ECO:0000256" key="3">
    <source>
        <dbReference type="ARBA" id="ARBA00022989"/>
    </source>
</evidence>
<evidence type="ECO:0000256" key="2">
    <source>
        <dbReference type="ARBA" id="ARBA00022692"/>
    </source>
</evidence>
<feature type="transmembrane region" description="Helical" evidence="5">
    <location>
        <begin position="66"/>
        <end position="92"/>
    </location>
</feature>
<gene>
    <name evidence="6" type="ORF">DW687_08425</name>
</gene>
<keyword evidence="2 5" id="KW-0812">Transmembrane</keyword>
<dbReference type="Proteomes" id="UP000261212">
    <property type="component" value="Unassembled WGS sequence"/>
</dbReference>
<dbReference type="InterPro" id="IPR007318">
    <property type="entry name" value="Phopholipid_MeTrfase"/>
</dbReference>
<keyword evidence="6" id="KW-0808">Transferase</keyword>
<organism evidence="6 7">
    <name type="scientific">Anaerofustis stercorihominis</name>
    <dbReference type="NCBI Taxonomy" id="214853"/>
    <lineage>
        <taxon>Bacteria</taxon>
        <taxon>Bacillati</taxon>
        <taxon>Bacillota</taxon>
        <taxon>Clostridia</taxon>
        <taxon>Eubacteriales</taxon>
        <taxon>Eubacteriaceae</taxon>
        <taxon>Anaerofustis</taxon>
    </lineage>
</organism>
<dbReference type="Pfam" id="PF04191">
    <property type="entry name" value="PEMT"/>
    <property type="match status" value="1"/>
</dbReference>
<dbReference type="Gene3D" id="1.20.120.1630">
    <property type="match status" value="1"/>
</dbReference>
<protein>
    <submittedName>
        <fullName evidence="6">Isoprenylcysteine carboxylmethyltransferase family protein</fullName>
    </submittedName>
</protein>
<dbReference type="GO" id="GO:0032259">
    <property type="term" value="P:methylation"/>
    <property type="evidence" value="ECO:0007669"/>
    <property type="project" value="UniProtKB-KW"/>
</dbReference>
<evidence type="ECO:0000313" key="6">
    <source>
        <dbReference type="EMBL" id="RGD73796.1"/>
    </source>
</evidence>
<accession>A0A3E3DXI9</accession>